<dbReference type="GO" id="GO:0012505">
    <property type="term" value="C:endomembrane system"/>
    <property type="evidence" value="ECO:0007669"/>
    <property type="project" value="UniProtKB-SubCell"/>
</dbReference>
<keyword evidence="7 10" id="KW-1015">Disulfide bond</keyword>
<feature type="non-terminal residue" evidence="11">
    <location>
        <position position="74"/>
    </location>
</feature>
<dbReference type="SUPFAM" id="SSF57196">
    <property type="entry name" value="EGF/Laminin"/>
    <property type="match status" value="1"/>
</dbReference>
<dbReference type="GO" id="GO:0016020">
    <property type="term" value="C:membrane"/>
    <property type="evidence" value="ECO:0007669"/>
    <property type="project" value="UniProtKB-SubCell"/>
</dbReference>
<dbReference type="Gene3D" id="4.10.400.10">
    <property type="entry name" value="Low-density Lipoprotein Receptor"/>
    <property type="match status" value="1"/>
</dbReference>
<evidence type="ECO:0000256" key="6">
    <source>
        <dbReference type="ARBA" id="ARBA00023136"/>
    </source>
</evidence>
<name>A0ABD0QF92_CIRMR</name>
<keyword evidence="6" id="KW-0472">Membrane</keyword>
<keyword evidence="5" id="KW-1133">Transmembrane helix</keyword>
<organism evidence="11 12">
    <name type="scientific">Cirrhinus mrigala</name>
    <name type="common">Mrigala</name>
    <dbReference type="NCBI Taxonomy" id="683832"/>
    <lineage>
        <taxon>Eukaryota</taxon>
        <taxon>Metazoa</taxon>
        <taxon>Chordata</taxon>
        <taxon>Craniata</taxon>
        <taxon>Vertebrata</taxon>
        <taxon>Euteleostomi</taxon>
        <taxon>Actinopterygii</taxon>
        <taxon>Neopterygii</taxon>
        <taxon>Teleostei</taxon>
        <taxon>Ostariophysi</taxon>
        <taxon>Cypriniformes</taxon>
        <taxon>Cyprinidae</taxon>
        <taxon>Labeoninae</taxon>
        <taxon>Labeonini</taxon>
        <taxon>Cirrhinus</taxon>
    </lineage>
</organism>
<sequence>HFCFPAPYSQRVCGCPYGMKLEANQQTCVDDPSNEPPTLQCGSNSYSCTNGKCVPQSYQCDGVDDCHDNSDEAN</sequence>
<gene>
    <name evidence="11" type="ORF">M9458_020609</name>
</gene>
<keyword evidence="3" id="KW-0812">Transmembrane</keyword>
<evidence type="ECO:0000256" key="1">
    <source>
        <dbReference type="ARBA" id="ARBA00004167"/>
    </source>
</evidence>
<evidence type="ECO:0000256" key="7">
    <source>
        <dbReference type="ARBA" id="ARBA00023157"/>
    </source>
</evidence>
<dbReference type="Proteomes" id="UP001529510">
    <property type="component" value="Unassembled WGS sequence"/>
</dbReference>
<dbReference type="PROSITE" id="PS50068">
    <property type="entry name" value="LDLRA_2"/>
    <property type="match status" value="1"/>
</dbReference>
<feature type="non-terminal residue" evidence="11">
    <location>
        <position position="1"/>
    </location>
</feature>
<dbReference type="AlphaFoldDB" id="A0ABD0QF92"/>
<dbReference type="InterPro" id="IPR002172">
    <property type="entry name" value="LDrepeatLR_classA_rpt"/>
</dbReference>
<evidence type="ECO:0000256" key="5">
    <source>
        <dbReference type="ARBA" id="ARBA00022989"/>
    </source>
</evidence>
<evidence type="ECO:0000256" key="8">
    <source>
        <dbReference type="ARBA" id="ARBA00023170"/>
    </source>
</evidence>
<dbReference type="SUPFAM" id="SSF57424">
    <property type="entry name" value="LDL receptor-like module"/>
    <property type="match status" value="1"/>
</dbReference>
<dbReference type="Gene3D" id="2.10.25.10">
    <property type="entry name" value="Laminin"/>
    <property type="match status" value="1"/>
</dbReference>
<reference evidence="11 12" key="1">
    <citation type="submission" date="2024-05" db="EMBL/GenBank/DDBJ databases">
        <title>Genome sequencing and assembly of Indian major carp, Cirrhinus mrigala (Hamilton, 1822).</title>
        <authorList>
            <person name="Mohindra V."/>
            <person name="Chowdhury L.M."/>
            <person name="Lal K."/>
            <person name="Jena J.K."/>
        </authorList>
    </citation>
    <scope>NUCLEOTIDE SEQUENCE [LARGE SCALE GENOMIC DNA]</scope>
    <source>
        <strain evidence="11">CM1030</strain>
        <tissue evidence="11">Blood</tissue>
    </source>
</reference>
<comment type="subcellular location">
    <subcellularLocation>
        <location evidence="2">Endomembrane system</location>
    </subcellularLocation>
    <subcellularLocation>
        <location evidence="1">Membrane</location>
        <topology evidence="1">Single-pass membrane protein</topology>
    </subcellularLocation>
</comment>
<keyword evidence="12" id="KW-1185">Reference proteome</keyword>
<evidence type="ECO:0000313" key="11">
    <source>
        <dbReference type="EMBL" id="KAL0184913.1"/>
    </source>
</evidence>
<accession>A0ABD0QF92</accession>
<feature type="disulfide bond" evidence="10">
    <location>
        <begin position="48"/>
        <end position="66"/>
    </location>
</feature>
<dbReference type="FunFam" id="4.10.400.10:FF:000045">
    <property type="entry name" value="Low-density lipoprotein receptor-related protein 2"/>
    <property type="match status" value="1"/>
</dbReference>
<dbReference type="InterPro" id="IPR051221">
    <property type="entry name" value="LDLR-related"/>
</dbReference>
<dbReference type="SMART" id="SM00192">
    <property type="entry name" value="LDLa"/>
    <property type="match status" value="1"/>
</dbReference>
<dbReference type="InterPro" id="IPR036055">
    <property type="entry name" value="LDL_receptor-like_sf"/>
</dbReference>
<evidence type="ECO:0000313" key="12">
    <source>
        <dbReference type="Proteomes" id="UP001529510"/>
    </source>
</evidence>
<dbReference type="EMBL" id="JAMKFB020000009">
    <property type="protein sequence ID" value="KAL0184913.1"/>
    <property type="molecule type" value="Genomic_DNA"/>
</dbReference>
<keyword evidence="9" id="KW-0325">Glycoprotein</keyword>
<protein>
    <submittedName>
        <fullName evidence="11">Uncharacterized protein</fullName>
    </submittedName>
</protein>
<dbReference type="PANTHER" id="PTHR22722">
    <property type="entry name" value="LOW-DENSITY LIPOPROTEIN RECEPTOR-RELATED PROTEIN 2-RELATED"/>
    <property type="match status" value="1"/>
</dbReference>
<evidence type="ECO:0000256" key="9">
    <source>
        <dbReference type="ARBA" id="ARBA00023180"/>
    </source>
</evidence>
<keyword evidence="8" id="KW-0675">Receptor</keyword>
<evidence type="ECO:0000256" key="3">
    <source>
        <dbReference type="ARBA" id="ARBA00022692"/>
    </source>
</evidence>
<comment type="caution">
    <text evidence="10">Lacks conserved residue(s) required for the propagation of feature annotation.</text>
</comment>
<proteinExistence type="predicted"/>
<comment type="caution">
    <text evidence="11">The sequence shown here is derived from an EMBL/GenBank/DDBJ whole genome shotgun (WGS) entry which is preliminary data.</text>
</comment>
<evidence type="ECO:0000256" key="10">
    <source>
        <dbReference type="PROSITE-ProRule" id="PRU00124"/>
    </source>
</evidence>
<evidence type="ECO:0000256" key="4">
    <source>
        <dbReference type="ARBA" id="ARBA00022737"/>
    </source>
</evidence>
<feature type="disulfide bond" evidence="10">
    <location>
        <begin position="41"/>
        <end position="53"/>
    </location>
</feature>
<evidence type="ECO:0000256" key="2">
    <source>
        <dbReference type="ARBA" id="ARBA00004308"/>
    </source>
</evidence>
<dbReference type="Pfam" id="PF00057">
    <property type="entry name" value="Ldl_recept_a"/>
    <property type="match status" value="1"/>
</dbReference>
<keyword evidence="4" id="KW-0677">Repeat</keyword>
<dbReference type="PANTHER" id="PTHR22722:SF11">
    <property type="entry name" value="LOW-DENSITY LIPOPROTEIN RECEPTOR-RELATED PROTEIN 2"/>
    <property type="match status" value="1"/>
</dbReference>
<dbReference type="CDD" id="cd00112">
    <property type="entry name" value="LDLa"/>
    <property type="match status" value="1"/>
</dbReference>